<dbReference type="Proteomes" id="UP000599074">
    <property type="component" value="Unassembled WGS sequence"/>
</dbReference>
<dbReference type="AlphaFoldDB" id="A0A8J3TQ61"/>
<accession>A0A8J3TQ61</accession>
<comment type="caution">
    <text evidence="1">The sequence shown here is derived from an EMBL/GenBank/DDBJ whole genome shotgun (WGS) entry which is preliminary data.</text>
</comment>
<organism evidence="1 2">
    <name type="scientific">Planosporangium mesophilum</name>
    <dbReference type="NCBI Taxonomy" id="689768"/>
    <lineage>
        <taxon>Bacteria</taxon>
        <taxon>Bacillati</taxon>
        <taxon>Actinomycetota</taxon>
        <taxon>Actinomycetes</taxon>
        <taxon>Micromonosporales</taxon>
        <taxon>Micromonosporaceae</taxon>
        <taxon>Planosporangium</taxon>
    </lineage>
</organism>
<gene>
    <name evidence="1" type="ORF">Pme01_49470</name>
</gene>
<dbReference type="RefSeq" id="WP_168115280.1">
    <property type="nucleotide sequence ID" value="NZ_BOON01000050.1"/>
</dbReference>
<proteinExistence type="predicted"/>
<dbReference type="SUPFAM" id="SSF81606">
    <property type="entry name" value="PP2C-like"/>
    <property type="match status" value="1"/>
</dbReference>
<protein>
    <recommendedName>
        <fullName evidence="3">Protein phosphatase 2C domain-containing protein</fullName>
    </recommendedName>
</protein>
<evidence type="ECO:0008006" key="3">
    <source>
        <dbReference type="Google" id="ProtNLM"/>
    </source>
</evidence>
<dbReference type="InterPro" id="IPR036457">
    <property type="entry name" value="PPM-type-like_dom_sf"/>
</dbReference>
<sequence length="279" mass="30008">MEVRLASVAAPGRPVNEDHAFAYGDLVGVLDGVTEDPGLDSGCRHGPAWYVRRLATRLGQAHDAMPTASLAQLLAVAIDGLRRDHGDGCDLTCPRTPASTVCLLRVDGEHVEYLVLGDSPLVLDCGGRGVEVIADERFAHTIARLREAALVPDGSQSVGVGALVPQHTPGKYRYINQSGGYWIAAANPQAAFEAVTGTLPLRGPARVRRAALLTDGASRAVEHFRLTDWPGLLDLLTVHGPAELIRQVRRAEIADDTRIQSRHKRHDDATAALCLFEEE</sequence>
<evidence type="ECO:0000313" key="2">
    <source>
        <dbReference type="Proteomes" id="UP000599074"/>
    </source>
</evidence>
<dbReference type="EMBL" id="BOON01000050">
    <property type="protein sequence ID" value="GII25350.1"/>
    <property type="molecule type" value="Genomic_DNA"/>
</dbReference>
<dbReference type="Gene3D" id="3.60.40.10">
    <property type="entry name" value="PPM-type phosphatase domain"/>
    <property type="match status" value="1"/>
</dbReference>
<keyword evidence="2" id="KW-1185">Reference proteome</keyword>
<reference evidence="1" key="1">
    <citation type="submission" date="2021-01" db="EMBL/GenBank/DDBJ databases">
        <title>Whole genome shotgun sequence of Planosporangium mesophilum NBRC 109066.</title>
        <authorList>
            <person name="Komaki H."/>
            <person name="Tamura T."/>
        </authorList>
    </citation>
    <scope>NUCLEOTIDE SEQUENCE</scope>
    <source>
        <strain evidence="1">NBRC 109066</strain>
    </source>
</reference>
<name>A0A8J3TQ61_9ACTN</name>
<evidence type="ECO:0000313" key="1">
    <source>
        <dbReference type="EMBL" id="GII25350.1"/>
    </source>
</evidence>